<dbReference type="Proteomes" id="UP000887563">
    <property type="component" value="Unplaced"/>
</dbReference>
<keyword evidence="2" id="KW-1185">Reference proteome</keyword>
<evidence type="ECO:0000256" key="1">
    <source>
        <dbReference type="SAM" id="MobiDB-lite"/>
    </source>
</evidence>
<name>A0A914NDC0_MELIC</name>
<evidence type="ECO:0000313" key="3">
    <source>
        <dbReference type="WBParaSite" id="Minc3s05554g38422"/>
    </source>
</evidence>
<dbReference type="WBParaSite" id="Minc3s05554g38422">
    <property type="protein sequence ID" value="Minc3s05554g38422"/>
    <property type="gene ID" value="Minc3s05554g38422"/>
</dbReference>
<evidence type="ECO:0000313" key="2">
    <source>
        <dbReference type="Proteomes" id="UP000887563"/>
    </source>
</evidence>
<reference evidence="3" key="1">
    <citation type="submission" date="2022-11" db="UniProtKB">
        <authorList>
            <consortium name="WormBaseParasite"/>
        </authorList>
    </citation>
    <scope>IDENTIFICATION</scope>
</reference>
<organism evidence="2 3">
    <name type="scientific">Meloidogyne incognita</name>
    <name type="common">Southern root-knot nematode worm</name>
    <name type="synonym">Oxyuris incognita</name>
    <dbReference type="NCBI Taxonomy" id="6306"/>
    <lineage>
        <taxon>Eukaryota</taxon>
        <taxon>Metazoa</taxon>
        <taxon>Ecdysozoa</taxon>
        <taxon>Nematoda</taxon>
        <taxon>Chromadorea</taxon>
        <taxon>Rhabditida</taxon>
        <taxon>Tylenchina</taxon>
        <taxon>Tylenchomorpha</taxon>
        <taxon>Tylenchoidea</taxon>
        <taxon>Meloidogynidae</taxon>
        <taxon>Meloidogyninae</taxon>
        <taxon>Meloidogyne</taxon>
        <taxon>Meloidogyne incognita group</taxon>
    </lineage>
</organism>
<accession>A0A914NDC0</accession>
<dbReference type="AlphaFoldDB" id="A0A914NDC0"/>
<feature type="region of interest" description="Disordered" evidence="1">
    <location>
        <begin position="64"/>
        <end position="84"/>
    </location>
</feature>
<proteinExistence type="predicted"/>
<feature type="compositionally biased region" description="Polar residues" evidence="1">
    <location>
        <begin position="75"/>
        <end position="84"/>
    </location>
</feature>
<sequence length="84" mass="9489">MQEGTSQKVDEPVNFLHTDDVGSFLDLKAEFIKRRDAALIGKQASHIYSNSTLKNKKNIFGNYKRGKESQARIVRTSSSTYPPK</sequence>
<protein>
    <submittedName>
        <fullName evidence="3">Uncharacterized protein</fullName>
    </submittedName>
</protein>